<feature type="transmembrane region" description="Helical" evidence="1">
    <location>
        <begin position="160"/>
        <end position="179"/>
    </location>
</feature>
<dbReference type="PANTHER" id="PTHR36435:SF1">
    <property type="entry name" value="CAAX AMINO TERMINAL PROTEASE FAMILY PROTEIN"/>
    <property type="match status" value="1"/>
</dbReference>
<evidence type="ECO:0000313" key="4">
    <source>
        <dbReference type="Proteomes" id="UP000094652"/>
    </source>
</evidence>
<protein>
    <submittedName>
        <fullName evidence="3">CPBP family intramembrane metalloprotease</fullName>
    </submittedName>
</protein>
<keyword evidence="3" id="KW-0378">Hydrolase</keyword>
<dbReference type="KEGG" id="ctae:BGI42_02560"/>
<feature type="transmembrane region" description="Helical" evidence="1">
    <location>
        <begin position="208"/>
        <end position="228"/>
    </location>
</feature>
<feature type="transmembrane region" description="Helical" evidence="1">
    <location>
        <begin position="83"/>
        <end position="107"/>
    </location>
</feature>
<keyword evidence="1" id="KW-0472">Membrane</keyword>
<name>A0A1D7XH27_9CLOT</name>
<reference evidence="4" key="1">
    <citation type="submission" date="2016-09" db="EMBL/GenBank/DDBJ databases">
        <title>Genomics of Clostridium taeniosporum, an organism which forms endospores with ribbon-like appendages.</title>
        <authorList>
            <person name="Walker J.R."/>
        </authorList>
    </citation>
    <scope>NUCLEOTIDE SEQUENCE [LARGE SCALE GENOMIC DNA]</scope>
    <source>
        <strain evidence="4">1/k</strain>
    </source>
</reference>
<keyword evidence="1" id="KW-1133">Transmembrane helix</keyword>
<feature type="transmembrane region" description="Helical" evidence="1">
    <location>
        <begin position="12"/>
        <end position="35"/>
    </location>
</feature>
<dbReference type="Proteomes" id="UP000094652">
    <property type="component" value="Chromosome"/>
</dbReference>
<dbReference type="STRING" id="394958.BGI42_02560"/>
<feature type="transmembrane region" description="Helical" evidence="1">
    <location>
        <begin position="127"/>
        <end position="148"/>
    </location>
</feature>
<dbReference type="GO" id="GO:0004175">
    <property type="term" value="F:endopeptidase activity"/>
    <property type="evidence" value="ECO:0007669"/>
    <property type="project" value="UniProtKB-ARBA"/>
</dbReference>
<proteinExistence type="predicted"/>
<feature type="domain" description="CAAX prenyl protease 2/Lysostaphin resistance protein A-like" evidence="2">
    <location>
        <begin position="130"/>
        <end position="216"/>
    </location>
</feature>
<keyword evidence="3" id="KW-0645">Protease</keyword>
<organism evidence="3 4">
    <name type="scientific">Clostridium taeniosporum</name>
    <dbReference type="NCBI Taxonomy" id="394958"/>
    <lineage>
        <taxon>Bacteria</taxon>
        <taxon>Bacillati</taxon>
        <taxon>Bacillota</taxon>
        <taxon>Clostridia</taxon>
        <taxon>Eubacteriales</taxon>
        <taxon>Clostridiaceae</taxon>
        <taxon>Clostridium</taxon>
    </lineage>
</organism>
<sequence length="269" mass="30640">MNTNKFTLLNCLKIFVLLIISTQTLMFGFGFIGELFKLNDLVFLCFYIGEIITVFFTIIYLYKKFNLNLKSLLIPKKINPKELILMLLMLFCSYIVINLLTHTITSIAHIAKTLPDNNDEIGEVSDIAGMCFLICLTIIGPTIEEFFFRGIFLLKLKDNSNTIVALILSAFLFGILHPYGYAQQIRAFITGLFFGIIALKTNNIFYTIIGHIIFNSLTMIFGIIRRYSNFVQLGNGCFHFNAIINITSIVIFSVTLFILYKVPLSEVKI</sequence>
<dbReference type="GO" id="GO:0006508">
    <property type="term" value="P:proteolysis"/>
    <property type="evidence" value="ECO:0007669"/>
    <property type="project" value="UniProtKB-KW"/>
</dbReference>
<dbReference type="EMBL" id="CP017253">
    <property type="protein sequence ID" value="AOR22655.1"/>
    <property type="molecule type" value="Genomic_DNA"/>
</dbReference>
<evidence type="ECO:0000313" key="3">
    <source>
        <dbReference type="EMBL" id="AOR22655.1"/>
    </source>
</evidence>
<feature type="transmembrane region" description="Helical" evidence="1">
    <location>
        <begin position="240"/>
        <end position="260"/>
    </location>
</feature>
<keyword evidence="3" id="KW-0482">Metalloprotease</keyword>
<keyword evidence="4" id="KW-1185">Reference proteome</keyword>
<evidence type="ECO:0000256" key="1">
    <source>
        <dbReference type="SAM" id="Phobius"/>
    </source>
</evidence>
<dbReference type="Pfam" id="PF02517">
    <property type="entry name" value="Rce1-like"/>
    <property type="match status" value="1"/>
</dbReference>
<dbReference type="InterPro" id="IPR003675">
    <property type="entry name" value="Rce1/LyrA-like_dom"/>
</dbReference>
<dbReference type="GO" id="GO:0008237">
    <property type="term" value="F:metallopeptidase activity"/>
    <property type="evidence" value="ECO:0007669"/>
    <property type="project" value="UniProtKB-KW"/>
</dbReference>
<accession>A0A1D7XH27</accession>
<feature type="transmembrane region" description="Helical" evidence="1">
    <location>
        <begin position="41"/>
        <end position="62"/>
    </location>
</feature>
<gene>
    <name evidence="3" type="ORF">BGI42_02560</name>
</gene>
<evidence type="ECO:0000259" key="2">
    <source>
        <dbReference type="Pfam" id="PF02517"/>
    </source>
</evidence>
<dbReference type="GO" id="GO:0080120">
    <property type="term" value="P:CAAX-box protein maturation"/>
    <property type="evidence" value="ECO:0007669"/>
    <property type="project" value="UniProtKB-ARBA"/>
</dbReference>
<dbReference type="PANTHER" id="PTHR36435">
    <property type="entry name" value="SLR1288 PROTEIN"/>
    <property type="match status" value="1"/>
</dbReference>
<dbReference type="AlphaFoldDB" id="A0A1D7XH27"/>
<dbReference type="InterPro" id="IPR052710">
    <property type="entry name" value="CAAX_protease"/>
</dbReference>
<keyword evidence="1" id="KW-0812">Transmembrane</keyword>